<sequence>MMPLEPNWKCSPRMPWVLAALMFVGSACEDPSRSEEPTCEGWRPGDLVITELLPDPEGTDTGQEWMELYNPGRAAVDLRGLMLYSARVDGSQERAYLFEESVPVAAKDYVVLGDVRAGELPVHVDHSYGDALRVLGNAGGVVGLRCAEVVVDEVRYSKTSRAGVSRGYDGRRVPDAFDNDAPDGWCDTPASPDGGVRASPGAPNAACPEPSGADAGVSPGTCLSPRTGLARSVSRPLPGDLVFTEVMADPKAVADAQGEWVEVYARRDVDLNGVTLANESGGRTVLDAPPRCLEMRAGTYAVLAHGDEPSLNGGLPPVLGIFGFGLSNTAGAHALRLSLEGVMLAEATWTGAAVPGVSRQWEGTRECLAPDGGRYGPAGERGTPGQENLPCAP</sequence>
<dbReference type="Proteomes" id="UP000217257">
    <property type="component" value="Chromosome"/>
</dbReference>
<name>A0A250IUK3_9BACT</name>
<accession>A0A250IUK3</accession>
<feature type="domain" description="LTD" evidence="2">
    <location>
        <begin position="35"/>
        <end position="158"/>
    </location>
</feature>
<dbReference type="KEGG" id="cfus:CYFUS_000848"/>
<evidence type="ECO:0000256" key="1">
    <source>
        <dbReference type="SAM" id="MobiDB-lite"/>
    </source>
</evidence>
<organism evidence="3 4">
    <name type="scientific">Cystobacter fuscus</name>
    <dbReference type="NCBI Taxonomy" id="43"/>
    <lineage>
        <taxon>Bacteria</taxon>
        <taxon>Pseudomonadati</taxon>
        <taxon>Myxococcota</taxon>
        <taxon>Myxococcia</taxon>
        <taxon>Myxococcales</taxon>
        <taxon>Cystobacterineae</taxon>
        <taxon>Archangiaceae</taxon>
        <taxon>Cystobacter</taxon>
    </lineage>
</organism>
<dbReference type="SUPFAM" id="SSF74853">
    <property type="entry name" value="Lamin A/C globular tail domain"/>
    <property type="match status" value="1"/>
</dbReference>
<dbReference type="EMBL" id="CP022098">
    <property type="protein sequence ID" value="ATB35435.1"/>
    <property type="molecule type" value="Genomic_DNA"/>
</dbReference>
<evidence type="ECO:0000313" key="3">
    <source>
        <dbReference type="EMBL" id="ATB35435.1"/>
    </source>
</evidence>
<dbReference type="Pfam" id="PF00932">
    <property type="entry name" value="LTD"/>
    <property type="match status" value="1"/>
</dbReference>
<reference evidence="3 4" key="1">
    <citation type="submission" date="2017-06" db="EMBL/GenBank/DDBJ databases">
        <title>Sequencing and comparative analysis of myxobacterial genomes.</title>
        <authorList>
            <person name="Rupp O."/>
            <person name="Goesmann A."/>
            <person name="Sogaard-Andersen L."/>
        </authorList>
    </citation>
    <scope>NUCLEOTIDE SEQUENCE [LARGE SCALE GENOMIC DNA]</scope>
    <source>
        <strain evidence="3 4">DSM 52655</strain>
    </source>
</reference>
<dbReference type="InterPro" id="IPR036415">
    <property type="entry name" value="Lamin_tail_dom_sf"/>
</dbReference>
<evidence type="ECO:0000313" key="4">
    <source>
        <dbReference type="Proteomes" id="UP000217257"/>
    </source>
</evidence>
<dbReference type="AlphaFoldDB" id="A0A250IUK3"/>
<evidence type="ECO:0000259" key="2">
    <source>
        <dbReference type="PROSITE" id="PS51841"/>
    </source>
</evidence>
<proteinExistence type="predicted"/>
<feature type="region of interest" description="Disordered" evidence="1">
    <location>
        <begin position="368"/>
        <end position="393"/>
    </location>
</feature>
<gene>
    <name evidence="3" type="ORF">CYFUS_000848</name>
</gene>
<dbReference type="PROSITE" id="PS51841">
    <property type="entry name" value="LTD"/>
    <property type="match status" value="1"/>
</dbReference>
<dbReference type="InterPro" id="IPR001322">
    <property type="entry name" value="Lamin_tail_dom"/>
</dbReference>
<protein>
    <recommendedName>
        <fullName evidence="2">LTD domain-containing protein</fullName>
    </recommendedName>
</protein>